<keyword evidence="1" id="KW-0472">Membrane</keyword>
<sequence>MANKEKQEIMLIIVSMFLAFILWIYVMGEENPLQTKVIRDIPVKLVNQEAISQLNLALVPEQNITVDITVKGRALSVNNVTPNDFVVEADLAGYPLRKGPNQVPFKIKSKPSTVDIVDNNEYNLINVELDTYLEKTVPVIVNVLGDVKEGYGYLKPECRPTEVLVSGPEKYVNSVVSVVGQVNLDNATTKDLNAVIPVKPQGRDGKTVPYVNVEPKNLNVNVPIKPSKTVPISVKTTGRLPEAKILKSIKPRIDSVTIIGDSNTLDKVKEITTVPFDLSKINSTSTRELFLNIPSGVWVVSDSQDIKSINVDFIVENRIQKNFTVPLNIMNRQDAYNYDVQSTNVNITLSGAESLINSIESKNISASIDLAVLAEGTHQVPVKVVNPDGTDVVDYSPQKIEVTITKK</sequence>
<protein>
    <submittedName>
        <fullName evidence="2">YbbR domain-containing protein</fullName>
    </submittedName>
</protein>
<dbReference type="RefSeq" id="WP_133628481.1">
    <property type="nucleotide sequence ID" value="NZ_SOAZ01000014.1"/>
</dbReference>
<dbReference type="Proteomes" id="UP000295325">
    <property type="component" value="Unassembled WGS sequence"/>
</dbReference>
<dbReference type="InterPro" id="IPR053154">
    <property type="entry name" value="c-di-AMP_regulator"/>
</dbReference>
<dbReference type="PANTHER" id="PTHR37804:SF1">
    <property type="entry name" value="CDAA REGULATORY PROTEIN CDAR"/>
    <property type="match status" value="1"/>
</dbReference>
<dbReference type="Gene3D" id="2.170.120.40">
    <property type="entry name" value="YbbR-like domain"/>
    <property type="match status" value="2"/>
</dbReference>
<name>A0A4R7KBP6_9CLOT</name>
<evidence type="ECO:0000313" key="3">
    <source>
        <dbReference type="Proteomes" id="UP000295325"/>
    </source>
</evidence>
<reference evidence="2 3" key="1">
    <citation type="submission" date="2019-03" db="EMBL/GenBank/DDBJ databases">
        <title>Genomic Encyclopedia of Type Strains, Phase IV (KMG-IV): sequencing the most valuable type-strain genomes for metagenomic binning, comparative biology and taxonomic classification.</title>
        <authorList>
            <person name="Goeker M."/>
        </authorList>
    </citation>
    <scope>NUCLEOTIDE SEQUENCE [LARGE SCALE GENOMIC DNA]</scope>
    <source>
        <strain evidence="2 3">DSM 24455</strain>
    </source>
</reference>
<dbReference type="EMBL" id="SOAZ01000014">
    <property type="protein sequence ID" value="TDT52087.1"/>
    <property type="molecule type" value="Genomic_DNA"/>
</dbReference>
<dbReference type="OrthoDB" id="2111604at2"/>
<keyword evidence="1" id="KW-0812">Transmembrane</keyword>
<evidence type="ECO:0000313" key="2">
    <source>
        <dbReference type="EMBL" id="TDT52087.1"/>
    </source>
</evidence>
<feature type="transmembrane region" description="Helical" evidence="1">
    <location>
        <begin position="9"/>
        <end position="28"/>
    </location>
</feature>
<dbReference type="PANTHER" id="PTHR37804">
    <property type="entry name" value="CDAA REGULATORY PROTEIN CDAR"/>
    <property type="match status" value="1"/>
</dbReference>
<keyword evidence="3" id="KW-1185">Reference proteome</keyword>
<evidence type="ECO:0000256" key="1">
    <source>
        <dbReference type="SAM" id="Phobius"/>
    </source>
</evidence>
<gene>
    <name evidence="2" type="ORF">EDD71_11468</name>
</gene>
<keyword evidence="1" id="KW-1133">Transmembrane helix</keyword>
<accession>A0A4R7KBP6</accession>
<organism evidence="2 3">
    <name type="scientific">Fonticella tunisiensis</name>
    <dbReference type="NCBI Taxonomy" id="1096341"/>
    <lineage>
        <taxon>Bacteria</taxon>
        <taxon>Bacillati</taxon>
        <taxon>Bacillota</taxon>
        <taxon>Clostridia</taxon>
        <taxon>Eubacteriales</taxon>
        <taxon>Clostridiaceae</taxon>
        <taxon>Fonticella</taxon>
    </lineage>
</organism>
<dbReference type="InterPro" id="IPR012505">
    <property type="entry name" value="YbbR"/>
</dbReference>
<comment type="caution">
    <text evidence="2">The sequence shown here is derived from an EMBL/GenBank/DDBJ whole genome shotgun (WGS) entry which is preliminary data.</text>
</comment>
<dbReference type="AlphaFoldDB" id="A0A4R7KBP6"/>
<proteinExistence type="predicted"/>
<dbReference type="Pfam" id="PF07949">
    <property type="entry name" value="YbbR"/>
    <property type="match status" value="3"/>
</dbReference>
<dbReference type="Gene3D" id="2.170.120.30">
    <property type="match status" value="2"/>
</dbReference>